<dbReference type="GO" id="GO:0071269">
    <property type="term" value="P:L-homocysteine biosynthetic process"/>
    <property type="evidence" value="ECO:0007669"/>
    <property type="project" value="TreeGrafter"/>
</dbReference>
<comment type="caution">
    <text evidence="3">The sequence shown here is derived from an EMBL/GenBank/DDBJ whole genome shotgun (WGS) entry which is preliminary data.</text>
</comment>
<keyword evidence="3" id="KW-0032">Aminotransferase</keyword>
<name>A0A4R7Z9A2_9FIRM</name>
<dbReference type="Pfam" id="PF00266">
    <property type="entry name" value="Aminotran_5"/>
    <property type="match status" value="1"/>
</dbReference>
<feature type="domain" description="Aminotransferase class V" evidence="1">
    <location>
        <begin position="53"/>
        <end position="228"/>
    </location>
</feature>
<dbReference type="InterPro" id="IPR000192">
    <property type="entry name" value="Aminotrans_V_dom"/>
</dbReference>
<evidence type="ECO:0000259" key="1">
    <source>
        <dbReference type="Pfam" id="PF00266"/>
    </source>
</evidence>
<dbReference type="Gene3D" id="3.40.640.10">
    <property type="entry name" value="Type I PLP-dependent aspartate aminotransferase-like (Major domain)"/>
    <property type="match status" value="1"/>
</dbReference>
<evidence type="ECO:0000259" key="2">
    <source>
        <dbReference type="Pfam" id="PF22475"/>
    </source>
</evidence>
<dbReference type="OrthoDB" id="9787096at2"/>
<dbReference type="Pfam" id="PF22475">
    <property type="entry name" value="YhfS-like_C"/>
    <property type="match status" value="1"/>
</dbReference>
<organism evidence="3 4">
    <name type="scientific">Halanaerobium saccharolyticum</name>
    <dbReference type="NCBI Taxonomy" id="43595"/>
    <lineage>
        <taxon>Bacteria</taxon>
        <taxon>Bacillati</taxon>
        <taxon>Bacillota</taxon>
        <taxon>Clostridia</taxon>
        <taxon>Halanaerobiales</taxon>
        <taxon>Halanaerobiaceae</taxon>
        <taxon>Halanaerobium</taxon>
    </lineage>
</organism>
<dbReference type="PANTHER" id="PTHR43797:SF2">
    <property type="entry name" value="HOMOCYSTEINE_CYSTEINE SYNTHASE"/>
    <property type="match status" value="1"/>
</dbReference>
<dbReference type="GO" id="GO:0005737">
    <property type="term" value="C:cytoplasm"/>
    <property type="evidence" value="ECO:0007669"/>
    <property type="project" value="TreeGrafter"/>
</dbReference>
<dbReference type="InterPro" id="IPR015424">
    <property type="entry name" value="PyrdxlP-dep_Trfase"/>
</dbReference>
<evidence type="ECO:0000313" key="4">
    <source>
        <dbReference type="Proteomes" id="UP000294697"/>
    </source>
</evidence>
<dbReference type="InterPro" id="IPR006235">
    <property type="entry name" value="OAc-hSer/O-AcSer_sulfhydrylase"/>
</dbReference>
<dbReference type="EMBL" id="SODA01000005">
    <property type="protein sequence ID" value="TDW06399.1"/>
    <property type="molecule type" value="Genomic_DNA"/>
</dbReference>
<dbReference type="AlphaFoldDB" id="A0A4R7Z9A2"/>
<dbReference type="Proteomes" id="UP000294697">
    <property type="component" value="Unassembled WGS sequence"/>
</dbReference>
<dbReference type="SUPFAM" id="SSF53383">
    <property type="entry name" value="PLP-dependent transferases"/>
    <property type="match status" value="1"/>
</dbReference>
<dbReference type="PANTHER" id="PTHR43797">
    <property type="entry name" value="HOMOCYSTEINE/CYSTEINE SYNTHASE"/>
    <property type="match status" value="1"/>
</dbReference>
<evidence type="ECO:0000313" key="3">
    <source>
        <dbReference type="EMBL" id="TDW06399.1"/>
    </source>
</evidence>
<feature type="domain" description="YhfS-like C-terminal" evidence="2">
    <location>
        <begin position="258"/>
        <end position="358"/>
    </location>
</feature>
<protein>
    <submittedName>
        <fullName evidence="3">Aminotransferase class V</fullName>
    </submittedName>
</protein>
<dbReference type="GO" id="GO:0004124">
    <property type="term" value="F:cysteine synthase activity"/>
    <property type="evidence" value="ECO:0007669"/>
    <property type="project" value="TreeGrafter"/>
</dbReference>
<accession>A0A4R7Z9A2</accession>
<dbReference type="GO" id="GO:0003961">
    <property type="term" value="F:O-acetylhomoserine aminocarboxypropyltransferase activity"/>
    <property type="evidence" value="ECO:0007669"/>
    <property type="project" value="TreeGrafter"/>
</dbReference>
<dbReference type="Gene3D" id="3.90.1150.130">
    <property type="match status" value="1"/>
</dbReference>
<dbReference type="InterPro" id="IPR015421">
    <property type="entry name" value="PyrdxlP-dep_Trfase_major"/>
</dbReference>
<dbReference type="GO" id="GO:0006535">
    <property type="term" value="P:cysteine biosynthetic process from serine"/>
    <property type="evidence" value="ECO:0007669"/>
    <property type="project" value="TreeGrafter"/>
</dbReference>
<proteinExistence type="predicted"/>
<dbReference type="GO" id="GO:0008483">
    <property type="term" value="F:transaminase activity"/>
    <property type="evidence" value="ECO:0007669"/>
    <property type="project" value="UniProtKB-KW"/>
</dbReference>
<sequence>MQTYPLKSLSLEQAIKLQQKLVDAIQRQFKGAELLQAGDYGLDPEFKKPRYTARVEKVLADFFGAEKALLVRGAGTGAIRAFFNANLEVGSKVLIHEAAVYPTTEVTFKSMDLETKKFDFNRLKEMEAQKLLPAEDFAAILVQHSRQKIDDSYDFGRVIKILKAKYPETPIITDDNYAAMKVEQIGVERGADLSTFSLFKLQGPPGIGLLVGKKKYLDKVEAINYSGGSQVQGPEAMDALRSMVNTPVSLAIQAQTVEEVNQRLNQGEVEAVKNSFIANAQSKVVIIEFEQAIARDFLAAVNEQGGVPYPVGSESRYEIGAMFYRISGTFRQENPEAEKYLVRINPMRAGADTVIRIIKETISALKGQG</sequence>
<reference evidence="3 4" key="1">
    <citation type="submission" date="2019-03" db="EMBL/GenBank/DDBJ databases">
        <title>Subsurface microbial communities from deep shales in Ohio and West Virginia, USA.</title>
        <authorList>
            <person name="Wrighton K."/>
        </authorList>
    </citation>
    <scope>NUCLEOTIDE SEQUENCE [LARGE SCALE GENOMIC DNA]</scope>
    <source>
        <strain evidence="3 4">MSL9.2</strain>
    </source>
</reference>
<gene>
    <name evidence="3" type="ORF">C8C77_10535</name>
</gene>
<dbReference type="RefSeq" id="WP_111570647.1">
    <property type="nucleotide sequence ID" value="NZ_QLME01000001.1"/>
</dbReference>
<dbReference type="InterPro" id="IPR054718">
    <property type="entry name" value="YhfS-like_C"/>
</dbReference>
<keyword evidence="3" id="KW-0808">Transferase</keyword>